<dbReference type="AlphaFoldDB" id="A0A914QBQ2"/>
<proteinExistence type="predicted"/>
<keyword evidence="1" id="KW-1185">Reference proteome</keyword>
<sequence length="113" mass="12468">MGKFLVKGTSLKKRVRHTFTKSSQTHGSKCLIPLNELYDSYVQDGKLTIQLQATIALNETSTTCFLGNNDAKVVSKITPSLATLMFEDNESKDIALIVGDESFKVYFCVKASV</sequence>
<reference evidence="2" key="1">
    <citation type="submission" date="2022-11" db="UniProtKB">
        <authorList>
            <consortium name="WormBaseParasite"/>
        </authorList>
    </citation>
    <scope>IDENTIFICATION</scope>
</reference>
<dbReference type="Gene3D" id="2.60.210.10">
    <property type="entry name" value="Apoptosis, Tumor Necrosis Factor Receptor Associated Protein 2, Chain A"/>
    <property type="match status" value="1"/>
</dbReference>
<organism evidence="1 2">
    <name type="scientific">Panagrolaimus davidi</name>
    <dbReference type="NCBI Taxonomy" id="227884"/>
    <lineage>
        <taxon>Eukaryota</taxon>
        <taxon>Metazoa</taxon>
        <taxon>Ecdysozoa</taxon>
        <taxon>Nematoda</taxon>
        <taxon>Chromadorea</taxon>
        <taxon>Rhabditida</taxon>
        <taxon>Tylenchina</taxon>
        <taxon>Panagrolaimomorpha</taxon>
        <taxon>Panagrolaimoidea</taxon>
        <taxon>Panagrolaimidae</taxon>
        <taxon>Panagrolaimus</taxon>
    </lineage>
</organism>
<dbReference type="WBParaSite" id="PDA_v2.g26684.t1">
    <property type="protein sequence ID" value="PDA_v2.g26684.t1"/>
    <property type="gene ID" value="PDA_v2.g26684"/>
</dbReference>
<evidence type="ECO:0000313" key="2">
    <source>
        <dbReference type="WBParaSite" id="PDA_v2.g26684.t1"/>
    </source>
</evidence>
<evidence type="ECO:0000313" key="1">
    <source>
        <dbReference type="Proteomes" id="UP000887578"/>
    </source>
</evidence>
<dbReference type="Proteomes" id="UP000887578">
    <property type="component" value="Unplaced"/>
</dbReference>
<protein>
    <submittedName>
        <fullName evidence="2">Uncharacterized protein</fullName>
    </submittedName>
</protein>
<name>A0A914QBQ2_9BILA</name>
<dbReference type="InterPro" id="IPR008974">
    <property type="entry name" value="TRAF-like"/>
</dbReference>
<accession>A0A914QBQ2</accession>